<reference evidence="3 4" key="1">
    <citation type="submission" date="2024-01" db="EMBL/GenBank/DDBJ databases">
        <title>Comparative genomics of Cryptococcus and Kwoniella reveals pathogenesis evolution and contrasting modes of karyotype evolution via chromosome fusion or intercentromeric recombination.</title>
        <authorList>
            <person name="Coelho M.A."/>
            <person name="David-Palma M."/>
            <person name="Shea T."/>
            <person name="Bowers K."/>
            <person name="McGinley-Smith S."/>
            <person name="Mohammad A.W."/>
            <person name="Gnirke A."/>
            <person name="Yurkov A.M."/>
            <person name="Nowrousian M."/>
            <person name="Sun S."/>
            <person name="Cuomo C.A."/>
            <person name="Heitman J."/>
        </authorList>
    </citation>
    <scope>NUCLEOTIDE SEQUENCE [LARGE SCALE GENOMIC DNA]</scope>
    <source>
        <strain evidence="3 4">CBS 6074</strain>
    </source>
</reference>
<accession>A0AAX4JSU3</accession>
<evidence type="ECO:0000256" key="1">
    <source>
        <dbReference type="ARBA" id="ARBA00010348"/>
    </source>
</evidence>
<dbReference type="EMBL" id="CP144101">
    <property type="protein sequence ID" value="WWC88379.1"/>
    <property type="molecule type" value="Genomic_DNA"/>
</dbReference>
<evidence type="ECO:0000313" key="4">
    <source>
        <dbReference type="Proteomes" id="UP001355207"/>
    </source>
</evidence>
<evidence type="ECO:0000259" key="2">
    <source>
        <dbReference type="PROSITE" id="PS50815"/>
    </source>
</evidence>
<comment type="similarity">
    <text evidence="1">Belongs to the MAD2 family.</text>
</comment>
<dbReference type="Proteomes" id="UP001355207">
    <property type="component" value="Chromosome 4"/>
</dbReference>
<dbReference type="RefSeq" id="XP_066075142.1">
    <property type="nucleotide sequence ID" value="XM_066219045.1"/>
</dbReference>
<name>A0AAX4JSU3_9TREE</name>
<dbReference type="PANTHER" id="PTHR11842">
    <property type="entry name" value="MITOTIC SPINDLE ASSEMBLY CHECKPOINT PROTEIN MAD2"/>
    <property type="match status" value="1"/>
</dbReference>
<organism evidence="3 4">
    <name type="scientific">Kwoniella dendrophila CBS 6074</name>
    <dbReference type="NCBI Taxonomy" id="1295534"/>
    <lineage>
        <taxon>Eukaryota</taxon>
        <taxon>Fungi</taxon>
        <taxon>Dikarya</taxon>
        <taxon>Basidiomycota</taxon>
        <taxon>Agaricomycotina</taxon>
        <taxon>Tremellomycetes</taxon>
        <taxon>Tremellales</taxon>
        <taxon>Cryptococcaceae</taxon>
        <taxon>Kwoniella</taxon>
    </lineage>
</organism>
<gene>
    <name evidence="3" type="ORF">L201_003290</name>
</gene>
<feature type="domain" description="HORMA" evidence="2">
    <location>
        <begin position="13"/>
        <end position="227"/>
    </location>
</feature>
<dbReference type="AlphaFoldDB" id="A0AAX4JSU3"/>
<dbReference type="GeneID" id="91093960"/>
<dbReference type="InterPro" id="IPR003511">
    <property type="entry name" value="HORMA_dom"/>
</dbReference>
<proteinExistence type="inferred from homology"/>
<sequence>MTTVPQQPGLSYKEIADAVISFLEISLHTILYLRSVYPASTFTRRRAHQVPIYQSRHPQVRSYITNVISSLSPEIYNGKLKRITVVIKGVEDGLPRERMIFDLGYLGELDKLRDGRGTEVGLIGAPNADELGLMLRGFLIKLNALDGQLLDNKGETTFAVIIETNDSLEPSSNTNEDGIVPPWIPALANDTLQPPSSQDLDDCPEKHEPLLNVKAVETGVIDIRLMVQECIAKTGIERLNP</sequence>
<dbReference type="Pfam" id="PF02301">
    <property type="entry name" value="HORMA"/>
    <property type="match status" value="1"/>
</dbReference>
<keyword evidence="4" id="KW-1185">Reference proteome</keyword>
<dbReference type="Gene3D" id="3.30.900.10">
    <property type="entry name" value="HORMA domain"/>
    <property type="match status" value="1"/>
</dbReference>
<evidence type="ECO:0000313" key="3">
    <source>
        <dbReference type="EMBL" id="WWC88379.1"/>
    </source>
</evidence>
<dbReference type="InterPro" id="IPR036570">
    <property type="entry name" value="HORMA_dom_sf"/>
</dbReference>
<dbReference type="InterPro" id="IPR045091">
    <property type="entry name" value="Mad2-like"/>
</dbReference>
<protein>
    <recommendedName>
        <fullName evidence="2">HORMA domain-containing protein</fullName>
    </recommendedName>
</protein>
<dbReference type="PANTHER" id="PTHR11842:SF10">
    <property type="entry name" value="MITOTIC SPINDLE ASSEMBLY CHECKPOINT PROTEIN MAD2B"/>
    <property type="match status" value="1"/>
</dbReference>
<dbReference type="PROSITE" id="PS50815">
    <property type="entry name" value="HORMA"/>
    <property type="match status" value="1"/>
</dbReference>
<dbReference type="SUPFAM" id="SSF56019">
    <property type="entry name" value="The spindle assembly checkpoint protein mad2"/>
    <property type="match status" value="1"/>
</dbReference>
<dbReference type="GO" id="GO:0016035">
    <property type="term" value="C:zeta DNA polymerase complex"/>
    <property type="evidence" value="ECO:0007669"/>
    <property type="project" value="TreeGrafter"/>
</dbReference>